<gene>
    <name evidence="1" type="ORF">CS063_16180</name>
</gene>
<organism evidence="1 2">
    <name type="scientific">Sporanaerobium hydrogeniformans</name>
    <dbReference type="NCBI Taxonomy" id="3072179"/>
    <lineage>
        <taxon>Bacteria</taxon>
        <taxon>Bacillati</taxon>
        <taxon>Bacillota</taxon>
        <taxon>Clostridia</taxon>
        <taxon>Lachnospirales</taxon>
        <taxon>Lachnospiraceae</taxon>
        <taxon>Sporanaerobium</taxon>
    </lineage>
</organism>
<protein>
    <submittedName>
        <fullName evidence="1">Phosphoglucomutase</fullName>
    </submittedName>
</protein>
<comment type="caution">
    <text evidence="1">The sequence shown here is derived from an EMBL/GenBank/DDBJ whole genome shotgun (WGS) entry which is preliminary data.</text>
</comment>
<proteinExistence type="predicted"/>
<dbReference type="Proteomes" id="UP000224460">
    <property type="component" value="Unassembled WGS sequence"/>
</dbReference>
<evidence type="ECO:0000313" key="2">
    <source>
        <dbReference type="Proteomes" id="UP000224460"/>
    </source>
</evidence>
<keyword evidence="2" id="KW-1185">Reference proteome</keyword>
<evidence type="ECO:0000313" key="1">
    <source>
        <dbReference type="EMBL" id="PHV69371.1"/>
    </source>
</evidence>
<reference evidence="1" key="1">
    <citation type="submission" date="2017-10" db="EMBL/GenBank/DDBJ databases">
        <title>Genome sequence of cellulolytic Lachnospiraceae bacterium XHS1971 isolated from hotspring sediment.</title>
        <authorList>
            <person name="Vasudevan G."/>
            <person name="Joshi A.J."/>
            <person name="Hivarkar S."/>
            <person name="Lanjekar V.B."/>
            <person name="Dhakephalkar P.K."/>
            <person name="Dagar S."/>
        </authorList>
    </citation>
    <scope>NUCLEOTIDE SEQUENCE</scope>
    <source>
        <strain evidence="1">XHS1971</strain>
    </source>
</reference>
<sequence>MNYKEVYNMWLESKLIDEQIKKELLELTDEKEIEDRFYKNLEFGTGGLRGKIAAGTNRINIYTVAKATQGLAKYLVASFENPSACIAYDSRNFSATFAETAAKVLAANGVKVYLYESLRPTPMLSFAVRHIGTSSGIVITASHNPKEYNGYKVYGSDGGQITDAAAAATLNYIDETDIFRDIKMIELDEAEAKGLLTYIGEEVDKAYYEKVAGLVIRKDLVKKHASELNIIYTPIHGSGNIPVRTMLKNLGYTNVHIVKQQELPDGNFPTAPYPNPENPQVFNIAVEMAKEIGPDLIFGTDPDCDRIGVIVKEESGDYKVLTGNQVGVLLTDYMLNARLGEGILTDKDTIIKTIVTTEMAQAVADSYGVQLMNVLTGFKYIGEKIEQFEQTGSNNFVLGFEESYGYLSGGFVRDKDAVIAAVLIAEMALYYKKQGKDLAKALQDLFEKHGYYKEDLISIEMQGKDGQEKITSMIADLRDNLPTEVGGVKVQLVEDYKLSQRYNKQENSIESIDLPKSNVIKFILEDNSWFVIRPSGTEPKIKIYASVVGKTSQDATDKVHTFVVAIKDLLHI</sequence>
<accession>A0AC61D9F5</accession>
<dbReference type="EMBL" id="PEDL01000031">
    <property type="protein sequence ID" value="PHV69371.1"/>
    <property type="molecule type" value="Genomic_DNA"/>
</dbReference>
<name>A0AC61D9F5_9FIRM</name>